<dbReference type="PROSITE" id="PS51272">
    <property type="entry name" value="SLH"/>
    <property type="match status" value="3"/>
</dbReference>
<dbReference type="PANTHER" id="PTHR43308:SF5">
    <property type="entry name" value="S-LAYER PROTEIN _ PEPTIDOGLYCAN ENDO-BETA-N-ACETYLGLUCOSAMINIDASE"/>
    <property type="match status" value="1"/>
</dbReference>
<evidence type="ECO:0000256" key="2">
    <source>
        <dbReference type="SAM" id="MobiDB-lite"/>
    </source>
</evidence>
<feature type="compositionally biased region" description="Basic and acidic residues" evidence="2">
    <location>
        <begin position="246"/>
        <end position="255"/>
    </location>
</feature>
<feature type="domain" description="SLH" evidence="4">
    <location>
        <begin position="452"/>
        <end position="512"/>
    </location>
</feature>
<dbReference type="InterPro" id="IPR051465">
    <property type="entry name" value="Cell_Envelope_Struct_Comp"/>
</dbReference>
<gene>
    <name evidence="5" type="ORF">ACFOU2_14160</name>
</gene>
<comment type="caution">
    <text evidence="5">The sequence shown here is derived from an EMBL/GenBank/DDBJ whole genome shotgun (WGS) entry which is preliminary data.</text>
</comment>
<evidence type="ECO:0000313" key="6">
    <source>
        <dbReference type="Proteomes" id="UP001595752"/>
    </source>
</evidence>
<dbReference type="Gene3D" id="2.60.40.1930">
    <property type="match status" value="2"/>
</dbReference>
<reference evidence="6" key="1">
    <citation type="journal article" date="2019" name="Int. J. Syst. Evol. Microbiol.">
        <title>The Global Catalogue of Microorganisms (GCM) 10K type strain sequencing project: providing services to taxonomists for standard genome sequencing and annotation.</title>
        <authorList>
            <consortium name="The Broad Institute Genomics Platform"/>
            <consortium name="The Broad Institute Genome Sequencing Center for Infectious Disease"/>
            <person name="Wu L."/>
            <person name="Ma J."/>
        </authorList>
    </citation>
    <scope>NUCLEOTIDE SEQUENCE [LARGE SCALE GENOMIC DNA]</scope>
    <source>
        <strain evidence="6">CCUG 61889</strain>
    </source>
</reference>
<keyword evidence="6" id="KW-1185">Reference proteome</keyword>
<dbReference type="PANTHER" id="PTHR43308">
    <property type="entry name" value="OUTER MEMBRANE PROTEIN ALPHA-RELATED"/>
    <property type="match status" value="1"/>
</dbReference>
<organism evidence="5 6">
    <name type="scientific">Bacillus songklensis</name>
    <dbReference type="NCBI Taxonomy" id="1069116"/>
    <lineage>
        <taxon>Bacteria</taxon>
        <taxon>Bacillati</taxon>
        <taxon>Bacillota</taxon>
        <taxon>Bacilli</taxon>
        <taxon>Bacillales</taxon>
        <taxon>Bacillaceae</taxon>
        <taxon>Bacillus</taxon>
    </lineage>
</organism>
<dbReference type="Proteomes" id="UP001595752">
    <property type="component" value="Unassembled WGS sequence"/>
</dbReference>
<dbReference type="RefSeq" id="WP_377916136.1">
    <property type="nucleotide sequence ID" value="NZ_JBHRZT010000052.1"/>
</dbReference>
<keyword evidence="1 3" id="KW-0732">Signal</keyword>
<dbReference type="Pfam" id="PF00395">
    <property type="entry name" value="SLH"/>
    <property type="match status" value="3"/>
</dbReference>
<feature type="compositionally biased region" description="Gly residues" evidence="2">
    <location>
        <begin position="208"/>
        <end position="234"/>
    </location>
</feature>
<sequence>MKQKFLSMGLVAALISSALPTASFAAAPTLNDIPNKKQGEAVTIQGKATSSDVIIKVVDPNNLNLFYDSVQPSNNGDYSSSFTLPVNAETGTYQIVAGQGSEVATDKFIVFKASGEGTQNISIEDVQSKKRGETLVIRGQSTFSEVTIKVVAPNNTVLYFDIVQPNDQKQYEASFALPQEAELGTYTIVAGKDEEVATDTFTVIQSNGSGGNNGGGNSGGGSNGGSRGGSGSSGGTTTPSAGGKEPYVKEEKQTDSKGQASVVAKVDNSKVEEFIKNNPKSKALEISMPKVTGNEKAKVEISAETFNLLNEKDQRFTVELKGDVVSYTLPASEINVEAIAQSLGVQGKDVKLSITMNETTDTTGAIKKNNLNLAAKVVEFKIGAVAGSKMKEIDRFTQYVEREITMSKTVNPNRATAVRLNDDGTVSAIPTKFEGNKAIFKSLTNSKYTVVENTVTYKDLEQAWNREDIETLASKFIIKGYEDGTFRPNNTTTRLQLALLLTRSLGLTTDKQYDGRFKDVSADSWYTKDIMAAVEAGIITGKEDGTFAPFEPVKREQAAAMIKRALNFVTYDSAKLDQSKKLDLLKDKEIISPYAQKDIEFLLQAGIMSGKNDGSFDPRGGTTRAQIAKMLHRALTFANLM</sequence>
<feature type="region of interest" description="Disordered" evidence="2">
    <location>
        <begin position="204"/>
        <end position="263"/>
    </location>
</feature>
<evidence type="ECO:0000313" key="5">
    <source>
        <dbReference type="EMBL" id="MFC3884574.1"/>
    </source>
</evidence>
<feature type="domain" description="SLH" evidence="4">
    <location>
        <begin position="582"/>
        <end position="641"/>
    </location>
</feature>
<evidence type="ECO:0000259" key="4">
    <source>
        <dbReference type="PROSITE" id="PS51272"/>
    </source>
</evidence>
<feature type="chain" id="PRO_5046280180" evidence="3">
    <location>
        <begin position="26"/>
        <end position="641"/>
    </location>
</feature>
<name>A0ABV8B4W6_9BACI</name>
<feature type="domain" description="SLH" evidence="4">
    <location>
        <begin position="513"/>
        <end position="576"/>
    </location>
</feature>
<dbReference type="EMBL" id="JBHRZT010000052">
    <property type="protein sequence ID" value="MFC3884574.1"/>
    <property type="molecule type" value="Genomic_DNA"/>
</dbReference>
<proteinExistence type="predicted"/>
<dbReference type="InterPro" id="IPR001119">
    <property type="entry name" value="SLH_dom"/>
</dbReference>
<accession>A0ABV8B4W6</accession>
<protein>
    <submittedName>
        <fullName evidence="5">S-layer homology domain-containing protein</fullName>
    </submittedName>
</protein>
<evidence type="ECO:0000256" key="1">
    <source>
        <dbReference type="ARBA" id="ARBA00022729"/>
    </source>
</evidence>
<feature type="signal peptide" evidence="3">
    <location>
        <begin position="1"/>
        <end position="25"/>
    </location>
</feature>
<evidence type="ECO:0000256" key="3">
    <source>
        <dbReference type="SAM" id="SignalP"/>
    </source>
</evidence>